<dbReference type="RefSeq" id="WP_219570338.1">
    <property type="nucleotide sequence ID" value="NZ_CP120988.1"/>
</dbReference>
<feature type="compositionally biased region" description="Low complexity" evidence="1">
    <location>
        <begin position="80"/>
        <end position="93"/>
    </location>
</feature>
<feature type="region of interest" description="Disordered" evidence="1">
    <location>
        <begin position="1"/>
        <end position="93"/>
    </location>
</feature>
<keyword evidence="3" id="KW-1185">Reference proteome</keyword>
<evidence type="ECO:0000313" key="3">
    <source>
        <dbReference type="Proteomes" id="UP001235744"/>
    </source>
</evidence>
<dbReference type="EMBL" id="CP120988">
    <property type="protein sequence ID" value="WLQ59148.1"/>
    <property type="molecule type" value="Genomic_DNA"/>
</dbReference>
<gene>
    <name evidence="2" type="ORF">P8A19_28635</name>
</gene>
<evidence type="ECO:0000313" key="2">
    <source>
        <dbReference type="EMBL" id="WLQ59148.1"/>
    </source>
</evidence>
<reference evidence="2 3" key="1">
    <citation type="submission" date="2023-03" db="EMBL/GenBank/DDBJ databases">
        <title>Isolation and description of six Streptomyces strains from soil environments, able to metabolize different microbial glucans.</title>
        <authorList>
            <person name="Widen T."/>
            <person name="Larsbrink J."/>
        </authorList>
    </citation>
    <scope>NUCLEOTIDE SEQUENCE [LARGE SCALE GENOMIC DNA]</scope>
    <source>
        <strain evidence="2 3">Alt2</strain>
    </source>
</reference>
<feature type="compositionally biased region" description="Low complexity" evidence="1">
    <location>
        <begin position="42"/>
        <end position="56"/>
    </location>
</feature>
<evidence type="ECO:0008006" key="4">
    <source>
        <dbReference type="Google" id="ProtNLM"/>
    </source>
</evidence>
<evidence type="ECO:0000256" key="1">
    <source>
        <dbReference type="SAM" id="MobiDB-lite"/>
    </source>
</evidence>
<proteinExistence type="predicted"/>
<protein>
    <recommendedName>
        <fullName evidence="4">DUF5666 domain-containing protein</fullName>
    </recommendedName>
</protein>
<dbReference type="Proteomes" id="UP001235744">
    <property type="component" value="Chromosome"/>
</dbReference>
<accession>A0ABY9IUP7</accession>
<name>A0ABY9IUP7_9ACTN</name>
<organism evidence="2 3">
    <name type="scientific">Streptomyces poriferorum</name>
    <dbReference type="NCBI Taxonomy" id="2798799"/>
    <lineage>
        <taxon>Bacteria</taxon>
        <taxon>Bacillati</taxon>
        <taxon>Actinomycetota</taxon>
        <taxon>Actinomycetes</taxon>
        <taxon>Kitasatosporales</taxon>
        <taxon>Streptomycetaceae</taxon>
        <taxon>Streptomyces</taxon>
    </lineage>
</organism>
<feature type="compositionally biased region" description="Gly residues" evidence="1">
    <location>
        <begin position="1"/>
        <end position="14"/>
    </location>
</feature>
<sequence>MGVGVGVGRGGVAVGDGALPVPPGSDGTPVVGDAGGDGGTEETGAGAAGAEVAPPGRASSVAREDRVAPGERVTVAGTAEGPPEGLLTGPGGSAVSLTVGSGAGAVVADVDSRT</sequence>